<accession>A0A4Y2RNM9</accession>
<evidence type="ECO:0000313" key="3">
    <source>
        <dbReference type="Proteomes" id="UP000499080"/>
    </source>
</evidence>
<gene>
    <name evidence="2" type="ORF">AVEN_158369_1</name>
</gene>
<reference evidence="2 3" key="1">
    <citation type="journal article" date="2019" name="Sci. Rep.">
        <title>Orb-weaving spider Araneus ventricosus genome elucidates the spidroin gene catalogue.</title>
        <authorList>
            <person name="Kono N."/>
            <person name="Nakamura H."/>
            <person name="Ohtoshi R."/>
            <person name="Moran D.A.P."/>
            <person name="Shinohara A."/>
            <person name="Yoshida Y."/>
            <person name="Fujiwara M."/>
            <person name="Mori M."/>
            <person name="Tomita M."/>
            <person name="Arakawa K."/>
        </authorList>
    </citation>
    <scope>NUCLEOTIDE SEQUENCE [LARGE SCALE GENOMIC DNA]</scope>
</reference>
<dbReference type="AlphaFoldDB" id="A0A4Y2RNM9"/>
<dbReference type="Proteomes" id="UP000499080">
    <property type="component" value="Unassembled WGS sequence"/>
</dbReference>
<protein>
    <submittedName>
        <fullName evidence="2">Uncharacterized protein</fullName>
    </submittedName>
</protein>
<keyword evidence="3" id="KW-1185">Reference proteome</keyword>
<feature type="region of interest" description="Disordered" evidence="1">
    <location>
        <begin position="309"/>
        <end position="335"/>
    </location>
</feature>
<sequence length="335" mass="38209">MTLSDSQSTQNADSSHVYINSNFLTSNQLHFIPPFSGSNDSQSITDFLTTVEEIADHFGWNNGSKYLAVKLRLTGEVLHFIREQNFNFSDYDSLEKVLIERYTIQSNKASFVHEFFTYQQPPNMPVSVFFDKASALSFKAFCTGERNRGIEEANRIEMLKSMLLTNVAPEIRRGVIAANPKTIYEIKEAALLQERTWNLYSPSPSCSVSNKMYPNPVYAVQGRAENANQCVEDFYHKLVENVETLTTKVTDLSRQPVPTLIREDAYQQPVINITERAFSGFEETLQRDIEHTCARNQERTDISAELVLSNDEESSSFQKEAKERPMKSPLRIKAI</sequence>
<organism evidence="2 3">
    <name type="scientific">Araneus ventricosus</name>
    <name type="common">Orbweaver spider</name>
    <name type="synonym">Epeira ventricosa</name>
    <dbReference type="NCBI Taxonomy" id="182803"/>
    <lineage>
        <taxon>Eukaryota</taxon>
        <taxon>Metazoa</taxon>
        <taxon>Ecdysozoa</taxon>
        <taxon>Arthropoda</taxon>
        <taxon>Chelicerata</taxon>
        <taxon>Arachnida</taxon>
        <taxon>Araneae</taxon>
        <taxon>Araneomorphae</taxon>
        <taxon>Entelegynae</taxon>
        <taxon>Araneoidea</taxon>
        <taxon>Araneidae</taxon>
        <taxon>Araneus</taxon>
    </lineage>
</organism>
<proteinExistence type="predicted"/>
<dbReference type="EMBL" id="BGPR01017776">
    <property type="protein sequence ID" value="GBN77261.1"/>
    <property type="molecule type" value="Genomic_DNA"/>
</dbReference>
<name>A0A4Y2RNM9_ARAVE</name>
<comment type="caution">
    <text evidence="2">The sequence shown here is derived from an EMBL/GenBank/DDBJ whole genome shotgun (WGS) entry which is preliminary data.</text>
</comment>
<evidence type="ECO:0000256" key="1">
    <source>
        <dbReference type="SAM" id="MobiDB-lite"/>
    </source>
</evidence>
<evidence type="ECO:0000313" key="2">
    <source>
        <dbReference type="EMBL" id="GBN77261.1"/>
    </source>
</evidence>